<dbReference type="EMBL" id="BKCJ011692743">
    <property type="protein sequence ID" value="GFD47168.1"/>
    <property type="molecule type" value="Genomic_DNA"/>
</dbReference>
<dbReference type="Gene3D" id="3.80.10.10">
    <property type="entry name" value="Ribonuclease Inhibitor"/>
    <property type="match status" value="1"/>
</dbReference>
<dbReference type="AlphaFoldDB" id="A0A699WN46"/>
<organism evidence="1">
    <name type="scientific">Tanacetum cinerariifolium</name>
    <name type="common">Dalmatian daisy</name>
    <name type="synonym">Chrysanthemum cinerariifolium</name>
    <dbReference type="NCBI Taxonomy" id="118510"/>
    <lineage>
        <taxon>Eukaryota</taxon>
        <taxon>Viridiplantae</taxon>
        <taxon>Streptophyta</taxon>
        <taxon>Embryophyta</taxon>
        <taxon>Tracheophyta</taxon>
        <taxon>Spermatophyta</taxon>
        <taxon>Magnoliopsida</taxon>
        <taxon>eudicotyledons</taxon>
        <taxon>Gunneridae</taxon>
        <taxon>Pentapetalae</taxon>
        <taxon>asterids</taxon>
        <taxon>campanulids</taxon>
        <taxon>Asterales</taxon>
        <taxon>Asteraceae</taxon>
        <taxon>Asteroideae</taxon>
        <taxon>Anthemideae</taxon>
        <taxon>Anthemidinae</taxon>
        <taxon>Tanacetum</taxon>
    </lineage>
</organism>
<name>A0A699WN46_TANCI</name>
<accession>A0A699WN46</accession>
<feature type="non-terminal residue" evidence="1">
    <location>
        <position position="1"/>
    </location>
</feature>
<proteinExistence type="predicted"/>
<sequence length="134" mass="15248">LECVRFTRMIVRDKDLEVLAEGFGEKLKILRIEVCTGFSTNGLVHIGNRCSGLRILSLETSFIHDNGGEWLHELALRNKCLESLNFHLTPLDNYDYKDLVLIAKNCSESLVSLKLKGCPRKYVVEVFSYAVNLE</sequence>
<feature type="non-terminal residue" evidence="1">
    <location>
        <position position="134"/>
    </location>
</feature>
<gene>
    <name evidence="1" type="ORF">Tci_919137</name>
</gene>
<dbReference type="InterPro" id="IPR032675">
    <property type="entry name" value="LRR_dom_sf"/>
</dbReference>
<evidence type="ECO:0000313" key="1">
    <source>
        <dbReference type="EMBL" id="GFD47168.1"/>
    </source>
</evidence>
<reference evidence="1" key="1">
    <citation type="journal article" date="2019" name="Sci. Rep.">
        <title>Draft genome of Tanacetum cinerariifolium, the natural source of mosquito coil.</title>
        <authorList>
            <person name="Yamashiro T."/>
            <person name="Shiraishi A."/>
            <person name="Satake H."/>
            <person name="Nakayama K."/>
        </authorList>
    </citation>
    <scope>NUCLEOTIDE SEQUENCE</scope>
</reference>
<protein>
    <recommendedName>
        <fullName evidence="2">F-box/LRR-repeat protein</fullName>
    </recommendedName>
</protein>
<comment type="caution">
    <text evidence="1">The sequence shown here is derived from an EMBL/GenBank/DDBJ whole genome shotgun (WGS) entry which is preliminary data.</text>
</comment>
<evidence type="ECO:0008006" key="2">
    <source>
        <dbReference type="Google" id="ProtNLM"/>
    </source>
</evidence>
<dbReference type="SUPFAM" id="SSF52047">
    <property type="entry name" value="RNI-like"/>
    <property type="match status" value="1"/>
</dbReference>